<sequence length="352" mass="39561">MEAAIRAYSWRRLLCLAEPIYQELLWEFYSTFEHFQTHKGAHGNAIQFRLGRVSYSLSYDDFGRALGLLPPFACHLAIEEPDSPIFRDLQFFERICLLEFAGMCSHRATPRLLSCTQSGTSSTSCWGNRTPPAMAPPVIFSFAPCTACTPSARRKTIFICSLHRQDGRQGFSLWSCSGLWAGSHCPGPVLQHRPLRVHCHPPTPTPFSKDTLRRQLILLRDGDVTWIRGLPRPVPRAPEAEDIPEASDVAARRTTRWTNRRTTPSAASASTSAAGQFAAAPTSYIAEQLASISRQNEHILAGQEHINARLDREHYMMSYWNMDHADVSYPWEASSGHEDFYPHRTGDGGDEN</sequence>
<organism evidence="1 2">
    <name type="scientific">Linum trigynum</name>
    <dbReference type="NCBI Taxonomy" id="586398"/>
    <lineage>
        <taxon>Eukaryota</taxon>
        <taxon>Viridiplantae</taxon>
        <taxon>Streptophyta</taxon>
        <taxon>Embryophyta</taxon>
        <taxon>Tracheophyta</taxon>
        <taxon>Spermatophyta</taxon>
        <taxon>Magnoliopsida</taxon>
        <taxon>eudicotyledons</taxon>
        <taxon>Gunneridae</taxon>
        <taxon>Pentapetalae</taxon>
        <taxon>rosids</taxon>
        <taxon>fabids</taxon>
        <taxon>Malpighiales</taxon>
        <taxon>Linaceae</taxon>
        <taxon>Linum</taxon>
    </lineage>
</organism>
<accession>A0AAV2E989</accession>
<reference evidence="1 2" key="1">
    <citation type="submission" date="2024-04" db="EMBL/GenBank/DDBJ databases">
        <authorList>
            <person name="Fracassetti M."/>
        </authorList>
    </citation>
    <scope>NUCLEOTIDE SEQUENCE [LARGE SCALE GENOMIC DNA]</scope>
</reference>
<evidence type="ECO:0000313" key="1">
    <source>
        <dbReference type="EMBL" id="CAL1382252.1"/>
    </source>
</evidence>
<proteinExistence type="predicted"/>
<dbReference type="Proteomes" id="UP001497516">
    <property type="component" value="Chromosome 4"/>
</dbReference>
<protein>
    <submittedName>
        <fullName evidence="1">Uncharacterized protein</fullName>
    </submittedName>
</protein>
<dbReference type="AlphaFoldDB" id="A0AAV2E989"/>
<evidence type="ECO:0000313" key="2">
    <source>
        <dbReference type="Proteomes" id="UP001497516"/>
    </source>
</evidence>
<gene>
    <name evidence="1" type="ORF">LTRI10_LOCUS23585</name>
</gene>
<dbReference type="EMBL" id="OZ034817">
    <property type="protein sequence ID" value="CAL1382252.1"/>
    <property type="molecule type" value="Genomic_DNA"/>
</dbReference>
<keyword evidence="2" id="KW-1185">Reference proteome</keyword>
<name>A0AAV2E989_9ROSI</name>